<proteinExistence type="predicted"/>
<dbReference type="InterPro" id="IPR024344">
    <property type="entry name" value="MDMPI_metal-binding"/>
</dbReference>
<keyword evidence="2" id="KW-0413">Isomerase</keyword>
<dbReference type="Proteomes" id="UP000321571">
    <property type="component" value="Unassembled WGS sequence"/>
</dbReference>
<comment type="caution">
    <text evidence="2">The sequence shown here is derived from an EMBL/GenBank/DDBJ whole genome shotgun (WGS) entry which is preliminary data.</text>
</comment>
<feature type="domain" description="Mycothiol-dependent maleylpyruvate isomerase metal-binding" evidence="1">
    <location>
        <begin position="11"/>
        <end position="93"/>
    </location>
</feature>
<dbReference type="InterPro" id="IPR034660">
    <property type="entry name" value="DinB/YfiT-like"/>
</dbReference>
<keyword evidence="3" id="KW-1185">Reference proteome</keyword>
<dbReference type="RefSeq" id="WP_147684601.1">
    <property type="nucleotide sequence ID" value="NZ_VDUX01000002.1"/>
</dbReference>
<dbReference type="InterPro" id="IPR017517">
    <property type="entry name" value="Maleyloyr_isom"/>
</dbReference>
<dbReference type="GO" id="GO:0046872">
    <property type="term" value="F:metal ion binding"/>
    <property type="evidence" value="ECO:0007669"/>
    <property type="project" value="InterPro"/>
</dbReference>
<dbReference type="Pfam" id="PF11716">
    <property type="entry name" value="MDMPI_N"/>
    <property type="match status" value="1"/>
</dbReference>
<accession>A0A5C8NMW3</accession>
<reference evidence="2 3" key="1">
    <citation type="submission" date="2019-06" db="EMBL/GenBank/DDBJ databases">
        <title>Aeromicrobium sp. nov., isolated from a maize field.</title>
        <authorList>
            <person name="Lin S.-Y."/>
            <person name="Tsai C.-F."/>
            <person name="Young C.-C."/>
        </authorList>
    </citation>
    <scope>NUCLEOTIDE SEQUENCE [LARGE SCALE GENOMIC DNA]</scope>
    <source>
        <strain evidence="2 3">CC-CFT486</strain>
    </source>
</reference>
<protein>
    <submittedName>
        <fullName evidence="2">Maleylpyruvate isomerase family mycothiol-dependent enzyme</fullName>
    </submittedName>
</protein>
<evidence type="ECO:0000259" key="1">
    <source>
        <dbReference type="Pfam" id="PF11716"/>
    </source>
</evidence>
<dbReference type="EMBL" id="VDUX01000002">
    <property type="protein sequence ID" value="TXL62171.1"/>
    <property type="molecule type" value="Genomic_DNA"/>
</dbReference>
<dbReference type="Gene3D" id="1.20.120.450">
    <property type="entry name" value="dinb family like domain"/>
    <property type="match status" value="1"/>
</dbReference>
<organism evidence="2 3">
    <name type="scientific">Aeromicrobium terrae</name>
    <dbReference type="NCBI Taxonomy" id="2498846"/>
    <lineage>
        <taxon>Bacteria</taxon>
        <taxon>Bacillati</taxon>
        <taxon>Actinomycetota</taxon>
        <taxon>Actinomycetes</taxon>
        <taxon>Propionibacteriales</taxon>
        <taxon>Nocardioidaceae</taxon>
        <taxon>Aeromicrobium</taxon>
    </lineage>
</organism>
<dbReference type="OrthoDB" id="5185819at2"/>
<dbReference type="NCBIfam" id="TIGR03083">
    <property type="entry name" value="maleylpyruvate isomerase family mycothiol-dependent enzyme"/>
    <property type="match status" value="1"/>
</dbReference>
<sequence>MSDADQIDLLSRALDQTATLVASVRSEHLDAPTPCRDWTVRQLLEHVCSDPRNFITMTQGGDVDWSAQVPLPDDPGRAFREDADELLDAVSEAPGTISIQLPEFTVHSWDLAQALGGTEELDDELAEASLRIMTPMLKPEMRGGAFDPEIDVADDASAYERLAAFTGRRPLL</sequence>
<evidence type="ECO:0000313" key="3">
    <source>
        <dbReference type="Proteomes" id="UP000321571"/>
    </source>
</evidence>
<dbReference type="SUPFAM" id="SSF109854">
    <property type="entry name" value="DinB/YfiT-like putative metalloenzymes"/>
    <property type="match status" value="1"/>
</dbReference>
<dbReference type="GO" id="GO:0016853">
    <property type="term" value="F:isomerase activity"/>
    <property type="evidence" value="ECO:0007669"/>
    <property type="project" value="UniProtKB-KW"/>
</dbReference>
<gene>
    <name evidence="2" type="ORF">FHP06_05570</name>
</gene>
<evidence type="ECO:0000313" key="2">
    <source>
        <dbReference type="EMBL" id="TXL62171.1"/>
    </source>
</evidence>
<dbReference type="AlphaFoldDB" id="A0A5C8NMW3"/>
<name>A0A5C8NMW3_9ACTN</name>
<keyword evidence="2" id="KW-0670">Pyruvate</keyword>